<dbReference type="InterPro" id="IPR000504">
    <property type="entry name" value="RRM_dom"/>
</dbReference>
<dbReference type="GO" id="GO:0003729">
    <property type="term" value="F:mRNA binding"/>
    <property type="evidence" value="ECO:0007669"/>
    <property type="project" value="UniProtKB-ARBA"/>
</dbReference>
<keyword evidence="8" id="KW-0539">Nucleus</keyword>
<dbReference type="GO" id="GO:0005634">
    <property type="term" value="C:nucleus"/>
    <property type="evidence" value="ECO:0007669"/>
    <property type="project" value="UniProtKB-SubCell"/>
</dbReference>
<keyword evidence="3" id="KW-0507">mRNA processing</keyword>
<dbReference type="Gene3D" id="4.10.60.10">
    <property type="entry name" value="Zinc finger, CCHC-type"/>
    <property type="match status" value="2"/>
</dbReference>
<organism evidence="15">
    <name type="scientific">Panicum hallii</name>
    <dbReference type="NCBI Taxonomy" id="206008"/>
    <lineage>
        <taxon>Eukaryota</taxon>
        <taxon>Viridiplantae</taxon>
        <taxon>Streptophyta</taxon>
        <taxon>Embryophyta</taxon>
        <taxon>Tracheophyta</taxon>
        <taxon>Spermatophyta</taxon>
        <taxon>Magnoliopsida</taxon>
        <taxon>Liliopsida</taxon>
        <taxon>Poales</taxon>
        <taxon>Poaceae</taxon>
        <taxon>PACMAD clade</taxon>
        <taxon>Panicoideae</taxon>
        <taxon>Panicodae</taxon>
        <taxon>Paniceae</taxon>
        <taxon>Panicinae</taxon>
        <taxon>Panicum</taxon>
        <taxon>Panicum sect. Panicum</taxon>
    </lineage>
</organism>
<dbReference type="Pfam" id="PF00076">
    <property type="entry name" value="RRM_1"/>
    <property type="match status" value="1"/>
</dbReference>
<evidence type="ECO:0008006" key="16">
    <source>
        <dbReference type="Google" id="ProtNLM"/>
    </source>
</evidence>
<dbReference type="Proteomes" id="UP000243499">
    <property type="component" value="Chromosome 3"/>
</dbReference>
<dbReference type="PROSITE" id="PS50102">
    <property type="entry name" value="RRM"/>
    <property type="match status" value="1"/>
</dbReference>
<evidence type="ECO:0000256" key="6">
    <source>
        <dbReference type="ARBA" id="ARBA00022771"/>
    </source>
</evidence>
<feature type="compositionally biased region" description="Low complexity" evidence="12">
    <location>
        <begin position="223"/>
        <end position="244"/>
    </location>
</feature>
<dbReference type="AlphaFoldDB" id="A0A2S3H7G4"/>
<evidence type="ECO:0000256" key="3">
    <source>
        <dbReference type="ARBA" id="ARBA00022664"/>
    </source>
</evidence>
<keyword evidence="7" id="KW-0862">Zinc</keyword>
<feature type="compositionally biased region" description="Low complexity" evidence="12">
    <location>
        <begin position="176"/>
        <end position="187"/>
    </location>
</feature>
<evidence type="ECO:0000256" key="2">
    <source>
        <dbReference type="ARBA" id="ARBA00022553"/>
    </source>
</evidence>
<sequence length="329" mass="36790">MPRYDDRYGGTRLYVGRLASRTRSRDLEYLFSRYGRIREVELKRDYAFIEFSDPRDADDARYNLDGRDVDGSRIIVEFAKGVPRGPGGSREYMGRGPPPGTGRCFNCGIDGHWARDCKAGDWKNKCYRCGERGHIERNCQNSPRSIRRERSYSRSPSPRRGRGRSRSYSRSRSRSRSYSCSRSLSGSPRGGRHDRGERRSRSLSYSRSPMRSASPPAKERSPTPDVSRSPRSPSPRSQVSPPLRDNGERNGSDRGDSPGGMEKENSRSRSRSRSPSDGNRSPVANGRSPSPRDDPSPSPMGDRSPSPKGNGNNNDDDDHQASPIGSKSP</sequence>
<dbReference type="SMART" id="SM00360">
    <property type="entry name" value="RRM"/>
    <property type="match status" value="1"/>
</dbReference>
<dbReference type="EMBL" id="CM008048">
    <property type="protein sequence ID" value="PAN16959.1"/>
    <property type="molecule type" value="Genomic_DNA"/>
</dbReference>
<dbReference type="Gramene" id="PAN16960">
    <property type="protein sequence ID" value="PAN16960"/>
    <property type="gene ID" value="PAHAL_3G098400"/>
</dbReference>
<dbReference type="SMART" id="SM00343">
    <property type="entry name" value="ZnF_C2HC"/>
    <property type="match status" value="2"/>
</dbReference>
<name>A0A2S3H7G4_9POAL</name>
<evidence type="ECO:0000256" key="12">
    <source>
        <dbReference type="SAM" id="MobiDB-lite"/>
    </source>
</evidence>
<evidence type="ECO:0000313" key="15">
    <source>
        <dbReference type="EMBL" id="PAN16959.1"/>
    </source>
</evidence>
<evidence type="ECO:0000256" key="9">
    <source>
        <dbReference type="ARBA" id="ARBA00061281"/>
    </source>
</evidence>
<evidence type="ECO:0000256" key="1">
    <source>
        <dbReference type="ARBA" id="ARBA00004123"/>
    </source>
</evidence>
<dbReference type="FunFam" id="3.30.70.330:FF:000272">
    <property type="entry name" value="Serine/arginine-rich splicing factor RS2Z32"/>
    <property type="match status" value="1"/>
</dbReference>
<evidence type="ECO:0000256" key="11">
    <source>
        <dbReference type="PROSITE-ProRule" id="PRU00176"/>
    </source>
</evidence>
<evidence type="ECO:0000256" key="10">
    <source>
        <dbReference type="PROSITE-ProRule" id="PRU00047"/>
    </source>
</evidence>
<dbReference type="SUPFAM" id="SSF54928">
    <property type="entry name" value="RNA-binding domain, RBD"/>
    <property type="match status" value="1"/>
</dbReference>
<dbReference type="SUPFAM" id="SSF57756">
    <property type="entry name" value="Retrovirus zinc finger-like domains"/>
    <property type="match status" value="1"/>
</dbReference>
<feature type="domain" description="CCHC-type" evidence="14">
    <location>
        <begin position="125"/>
        <end position="141"/>
    </location>
</feature>
<evidence type="ECO:0000256" key="5">
    <source>
        <dbReference type="ARBA" id="ARBA00022737"/>
    </source>
</evidence>
<dbReference type="GO" id="GO:0008270">
    <property type="term" value="F:zinc ion binding"/>
    <property type="evidence" value="ECO:0007669"/>
    <property type="project" value="UniProtKB-KW"/>
</dbReference>
<dbReference type="InterPro" id="IPR035979">
    <property type="entry name" value="RBD_domain_sf"/>
</dbReference>
<dbReference type="GO" id="GO:0000398">
    <property type="term" value="P:mRNA splicing, via spliceosome"/>
    <property type="evidence" value="ECO:0007669"/>
    <property type="project" value="UniProtKB-ARBA"/>
</dbReference>
<dbReference type="InterPro" id="IPR036875">
    <property type="entry name" value="Znf_CCHC_sf"/>
</dbReference>
<dbReference type="PANTHER" id="PTHR48038">
    <property type="entry name" value="RIBONUCLEOPROTEIN RB97D"/>
    <property type="match status" value="1"/>
</dbReference>
<dbReference type="FunFam" id="4.10.60.10:FF:000003">
    <property type="entry name" value="serine/arginine-rich splicing factor RS2Z32-like isoform X1"/>
    <property type="match status" value="1"/>
</dbReference>
<feature type="compositionally biased region" description="Low complexity" evidence="12">
    <location>
        <begin position="299"/>
        <end position="313"/>
    </location>
</feature>
<evidence type="ECO:0000256" key="7">
    <source>
        <dbReference type="ARBA" id="ARBA00022833"/>
    </source>
</evidence>
<protein>
    <recommendedName>
        <fullName evidence="16">Serine/arginine-rich splicing factor RS2Z32</fullName>
    </recommendedName>
</protein>
<feature type="domain" description="CCHC-type" evidence="14">
    <location>
        <begin position="103"/>
        <end position="118"/>
    </location>
</feature>
<dbReference type="PROSITE" id="PS50158">
    <property type="entry name" value="ZF_CCHC"/>
    <property type="match status" value="2"/>
</dbReference>
<feature type="region of interest" description="Disordered" evidence="12">
    <location>
        <begin position="140"/>
        <end position="329"/>
    </location>
</feature>
<keyword evidence="11" id="KW-0694">RNA-binding</keyword>
<dbReference type="InterPro" id="IPR001878">
    <property type="entry name" value="Znf_CCHC"/>
</dbReference>
<comment type="subcellular location">
    <subcellularLocation>
        <location evidence="1">Nucleus</location>
    </subcellularLocation>
</comment>
<keyword evidence="5" id="KW-0677">Repeat</keyword>
<evidence type="ECO:0000259" key="13">
    <source>
        <dbReference type="PROSITE" id="PS50102"/>
    </source>
</evidence>
<evidence type="ECO:0000256" key="8">
    <source>
        <dbReference type="ARBA" id="ARBA00023242"/>
    </source>
</evidence>
<dbReference type="Gramene" id="PAN16959">
    <property type="protein sequence ID" value="PAN16959"/>
    <property type="gene ID" value="PAHAL_3G098400"/>
</dbReference>
<keyword evidence="2" id="KW-0597">Phosphoprotein</keyword>
<keyword evidence="6 10" id="KW-0863">Zinc-finger</keyword>
<gene>
    <name evidence="15" type="ORF">PAHAL_3G098400</name>
</gene>
<dbReference type="Gene3D" id="3.30.70.330">
    <property type="match status" value="1"/>
</dbReference>
<dbReference type="EMBL" id="CM008048">
    <property type="protein sequence ID" value="PAN16960.1"/>
    <property type="molecule type" value="Genomic_DNA"/>
</dbReference>
<comment type="similarity">
    <text evidence="9">Belongs to the splicing factor SR family. RS2Z subfamily.</text>
</comment>
<reference evidence="15" key="1">
    <citation type="submission" date="2018-04" db="EMBL/GenBank/DDBJ databases">
        <title>WGS assembly of Panicum hallii.</title>
        <authorList>
            <person name="Lovell J."/>
            <person name="Jenkins J."/>
            <person name="Lowry D."/>
            <person name="Mamidi S."/>
            <person name="Sreedasyam A."/>
            <person name="Weng X."/>
            <person name="Barry K."/>
            <person name="Bonette J."/>
            <person name="Campitelli B."/>
            <person name="Daum C."/>
            <person name="Gordon S."/>
            <person name="Gould B."/>
            <person name="Lipzen A."/>
            <person name="Macqueen A."/>
            <person name="Palacio-Mejia J."/>
            <person name="Plott C."/>
            <person name="Shakirov E."/>
            <person name="Shu S."/>
            <person name="Yoshinaga Y."/>
            <person name="Zane M."/>
            <person name="Rokhsar D."/>
            <person name="Grimwood J."/>
            <person name="Schmutz J."/>
            <person name="Juenger T."/>
        </authorList>
    </citation>
    <scope>NUCLEOTIDE SEQUENCE [LARGE SCALE GENOMIC DNA]</scope>
    <source>
        <strain evidence="15">FIL2</strain>
    </source>
</reference>
<dbReference type="FunFam" id="4.10.60.10:FF:000022">
    <property type="entry name" value="Serine/arginine-rich splicing factor RS2Z32"/>
    <property type="match status" value="1"/>
</dbReference>
<feature type="compositionally biased region" description="Basic and acidic residues" evidence="12">
    <location>
        <begin position="191"/>
        <end position="200"/>
    </location>
</feature>
<feature type="compositionally biased region" description="Low complexity" evidence="12">
    <location>
        <begin position="202"/>
        <end position="214"/>
    </location>
</feature>
<keyword evidence="4" id="KW-0479">Metal-binding</keyword>
<feature type="domain" description="RRM" evidence="13">
    <location>
        <begin position="11"/>
        <end position="81"/>
    </location>
</feature>
<evidence type="ECO:0000256" key="4">
    <source>
        <dbReference type="ARBA" id="ARBA00022723"/>
    </source>
</evidence>
<accession>A0A2S3H7G4</accession>
<dbReference type="PANTHER" id="PTHR48038:SF1">
    <property type="entry name" value="RIBONUCLEOPROTEIN RB97D"/>
    <property type="match status" value="1"/>
</dbReference>
<evidence type="ECO:0000259" key="14">
    <source>
        <dbReference type="PROSITE" id="PS50158"/>
    </source>
</evidence>
<feature type="compositionally biased region" description="Basic residues" evidence="12">
    <location>
        <begin position="157"/>
        <end position="175"/>
    </location>
</feature>
<proteinExistence type="inferred from homology"/>
<feature type="compositionally biased region" description="Basic and acidic residues" evidence="12">
    <location>
        <begin position="245"/>
        <end position="267"/>
    </location>
</feature>
<dbReference type="Pfam" id="PF00098">
    <property type="entry name" value="zf-CCHC"/>
    <property type="match status" value="2"/>
</dbReference>
<dbReference type="InterPro" id="IPR012677">
    <property type="entry name" value="Nucleotide-bd_a/b_plait_sf"/>
</dbReference>